<accession>A0AAW2LI19</accession>
<dbReference type="GO" id="GO:0003676">
    <property type="term" value="F:nucleic acid binding"/>
    <property type="evidence" value="ECO:0007669"/>
    <property type="project" value="InterPro"/>
</dbReference>
<dbReference type="InterPro" id="IPR036397">
    <property type="entry name" value="RNaseH_sf"/>
</dbReference>
<dbReference type="AlphaFoldDB" id="A0AAW2LI19"/>
<comment type="caution">
    <text evidence="2">The sequence shown here is derived from an EMBL/GenBank/DDBJ whole genome shotgun (WGS) entry which is preliminary data.</text>
</comment>
<dbReference type="PANTHER" id="PTHR47074:SF48">
    <property type="entry name" value="POLYNUCLEOTIDYL TRANSFERASE, RIBONUCLEASE H-LIKE SUPERFAMILY PROTEIN"/>
    <property type="match status" value="1"/>
</dbReference>
<dbReference type="PANTHER" id="PTHR47074">
    <property type="entry name" value="BNAC02G40300D PROTEIN"/>
    <property type="match status" value="1"/>
</dbReference>
<protein>
    <recommendedName>
        <fullName evidence="1">RNase H type-1 domain-containing protein</fullName>
    </recommendedName>
</protein>
<proteinExistence type="predicted"/>
<dbReference type="InterPro" id="IPR052929">
    <property type="entry name" value="RNase_H-like_EbsB-rel"/>
</dbReference>
<dbReference type="Gene3D" id="3.30.420.10">
    <property type="entry name" value="Ribonuclease H-like superfamily/Ribonuclease H"/>
    <property type="match status" value="1"/>
</dbReference>
<organism evidence="2">
    <name type="scientific">Sesamum calycinum</name>
    <dbReference type="NCBI Taxonomy" id="2727403"/>
    <lineage>
        <taxon>Eukaryota</taxon>
        <taxon>Viridiplantae</taxon>
        <taxon>Streptophyta</taxon>
        <taxon>Embryophyta</taxon>
        <taxon>Tracheophyta</taxon>
        <taxon>Spermatophyta</taxon>
        <taxon>Magnoliopsida</taxon>
        <taxon>eudicotyledons</taxon>
        <taxon>Gunneridae</taxon>
        <taxon>Pentapetalae</taxon>
        <taxon>asterids</taxon>
        <taxon>lamiids</taxon>
        <taxon>Lamiales</taxon>
        <taxon>Pedaliaceae</taxon>
        <taxon>Sesamum</taxon>
    </lineage>
</organism>
<dbReference type="InterPro" id="IPR012337">
    <property type="entry name" value="RNaseH-like_sf"/>
</dbReference>
<dbReference type="Pfam" id="PF13456">
    <property type="entry name" value="RVT_3"/>
    <property type="match status" value="1"/>
</dbReference>
<feature type="domain" description="RNase H type-1" evidence="1">
    <location>
        <begin position="83"/>
        <end position="181"/>
    </location>
</feature>
<reference evidence="2" key="2">
    <citation type="journal article" date="2024" name="Plant">
        <title>Genomic evolution and insights into agronomic trait innovations of Sesamum species.</title>
        <authorList>
            <person name="Miao H."/>
            <person name="Wang L."/>
            <person name="Qu L."/>
            <person name="Liu H."/>
            <person name="Sun Y."/>
            <person name="Le M."/>
            <person name="Wang Q."/>
            <person name="Wei S."/>
            <person name="Zheng Y."/>
            <person name="Lin W."/>
            <person name="Duan Y."/>
            <person name="Cao H."/>
            <person name="Xiong S."/>
            <person name="Wang X."/>
            <person name="Wei L."/>
            <person name="Li C."/>
            <person name="Ma Q."/>
            <person name="Ju M."/>
            <person name="Zhao R."/>
            <person name="Li G."/>
            <person name="Mu C."/>
            <person name="Tian Q."/>
            <person name="Mei H."/>
            <person name="Zhang T."/>
            <person name="Gao T."/>
            <person name="Zhang H."/>
        </authorList>
    </citation>
    <scope>NUCLEOTIDE SEQUENCE</scope>
    <source>
        <strain evidence="2">KEN8</strain>
    </source>
</reference>
<name>A0AAW2LI19_9LAMI</name>
<evidence type="ECO:0000313" key="2">
    <source>
        <dbReference type="EMBL" id="KAL0318237.1"/>
    </source>
</evidence>
<evidence type="ECO:0000259" key="1">
    <source>
        <dbReference type="Pfam" id="PF13456"/>
    </source>
</evidence>
<dbReference type="SUPFAM" id="SSF53098">
    <property type="entry name" value="Ribonuclease H-like"/>
    <property type="match status" value="1"/>
</dbReference>
<reference evidence="2" key="1">
    <citation type="submission" date="2020-06" db="EMBL/GenBank/DDBJ databases">
        <authorList>
            <person name="Li T."/>
            <person name="Hu X."/>
            <person name="Zhang T."/>
            <person name="Song X."/>
            <person name="Zhang H."/>
            <person name="Dai N."/>
            <person name="Sheng W."/>
            <person name="Hou X."/>
            <person name="Wei L."/>
        </authorList>
    </citation>
    <scope>NUCLEOTIDE SEQUENCE</scope>
    <source>
        <strain evidence="2">KEN8</strain>
        <tissue evidence="2">Leaf</tissue>
    </source>
</reference>
<gene>
    <name evidence="2" type="ORF">Scaly_2851500</name>
</gene>
<dbReference type="GO" id="GO:0004523">
    <property type="term" value="F:RNA-DNA hybrid ribonuclease activity"/>
    <property type="evidence" value="ECO:0007669"/>
    <property type="project" value="InterPro"/>
</dbReference>
<dbReference type="EMBL" id="JACGWM010000023">
    <property type="protein sequence ID" value="KAL0318237.1"/>
    <property type="molecule type" value="Genomic_DNA"/>
</dbReference>
<dbReference type="InterPro" id="IPR002156">
    <property type="entry name" value="RNaseH_domain"/>
</dbReference>
<sequence>MFAVTSHLEKQEIEYLLCICWALWWCRNNKLAEGNCLVPDQVICFVVRYLESFRGQFSNTTVSCPRARFLSWQGPPPNYVKLNFDGAILNHGTDTGLGIVTRDAWGTCVGWAAIHVPRRSSGELAEALAAREAVRLALRRGWQYVIVEGDCSSLISKLLSPSRDLSLTGPITVDILKLAKSALGFAEGVSDIPASMASFVALDAIVS</sequence>